<evidence type="ECO:0000313" key="3">
    <source>
        <dbReference type="Proteomes" id="UP000051999"/>
    </source>
</evidence>
<reference evidence="2 3" key="1">
    <citation type="journal article" date="2015" name="Genome Announc.">
        <title>Expanding the biotechnology potential of lactobacilli through comparative genomics of 213 strains and associated genera.</title>
        <authorList>
            <person name="Sun Z."/>
            <person name="Harris H.M."/>
            <person name="McCann A."/>
            <person name="Guo C."/>
            <person name="Argimon S."/>
            <person name="Zhang W."/>
            <person name="Yang X."/>
            <person name="Jeffery I.B."/>
            <person name="Cooney J.C."/>
            <person name="Kagawa T.F."/>
            <person name="Liu W."/>
            <person name="Song Y."/>
            <person name="Salvetti E."/>
            <person name="Wrobel A."/>
            <person name="Rasinkangas P."/>
            <person name="Parkhill J."/>
            <person name="Rea M.C."/>
            <person name="O'Sullivan O."/>
            <person name="Ritari J."/>
            <person name="Douillard F.P."/>
            <person name="Paul Ross R."/>
            <person name="Yang R."/>
            <person name="Briner A.E."/>
            <person name="Felis G.E."/>
            <person name="de Vos W.M."/>
            <person name="Barrangou R."/>
            <person name="Klaenhammer T.R."/>
            <person name="Caufield P.W."/>
            <person name="Cui Y."/>
            <person name="Zhang H."/>
            <person name="O'Toole P.W."/>
        </authorList>
    </citation>
    <scope>NUCLEOTIDE SEQUENCE [LARGE SCALE GENOMIC DNA]</scope>
    <source>
        <strain evidence="2 3">DSM 15814</strain>
    </source>
</reference>
<name>A0A0R1RFD3_9LACO</name>
<protein>
    <submittedName>
        <fullName evidence="2">Uncharacterized protein</fullName>
    </submittedName>
</protein>
<dbReference type="RefSeq" id="WP_017262352.1">
    <property type="nucleotide sequence ID" value="NZ_AUAW01000013.1"/>
</dbReference>
<sequence length="103" mass="11933">MALIKKDADAFNVDVDKRVNTDRLANQNTTPSPAKKVNEYSASQRKSLRVDPPVYETLKTIAYIKDIKMYELVNEAIEDYKTNQMSAREREIFDTMQRTKDAK</sequence>
<dbReference type="OrthoDB" id="2295973at2"/>
<proteinExistence type="predicted"/>
<comment type="caution">
    <text evidence="2">The sequence shown here is derived from an EMBL/GenBank/DDBJ whole genome shotgun (WGS) entry which is preliminary data.</text>
</comment>
<dbReference type="EMBL" id="AZFF01000012">
    <property type="protein sequence ID" value="KRL53988.1"/>
    <property type="molecule type" value="Genomic_DNA"/>
</dbReference>
<feature type="region of interest" description="Disordered" evidence="1">
    <location>
        <begin position="23"/>
        <end position="43"/>
    </location>
</feature>
<gene>
    <name evidence="2" type="ORF">FD35_GL000690</name>
</gene>
<evidence type="ECO:0000256" key="1">
    <source>
        <dbReference type="SAM" id="MobiDB-lite"/>
    </source>
</evidence>
<dbReference type="PATRIC" id="fig|1114972.6.peg.690"/>
<evidence type="ECO:0000313" key="2">
    <source>
        <dbReference type="EMBL" id="KRL53988.1"/>
    </source>
</evidence>
<dbReference type="AlphaFoldDB" id="A0A0R1RFD3"/>
<organism evidence="2 3">
    <name type="scientific">Furfurilactobacillus rossiae DSM 15814</name>
    <dbReference type="NCBI Taxonomy" id="1114972"/>
    <lineage>
        <taxon>Bacteria</taxon>
        <taxon>Bacillati</taxon>
        <taxon>Bacillota</taxon>
        <taxon>Bacilli</taxon>
        <taxon>Lactobacillales</taxon>
        <taxon>Lactobacillaceae</taxon>
        <taxon>Furfurilactobacillus</taxon>
    </lineage>
</organism>
<feature type="compositionally biased region" description="Polar residues" evidence="1">
    <location>
        <begin position="23"/>
        <end position="32"/>
    </location>
</feature>
<dbReference type="Proteomes" id="UP000051999">
    <property type="component" value="Unassembled WGS sequence"/>
</dbReference>
<accession>A0A0R1RFD3</accession>
<keyword evidence="3" id="KW-1185">Reference proteome</keyword>